<feature type="coiled-coil region" evidence="6">
    <location>
        <begin position="704"/>
        <end position="731"/>
    </location>
</feature>
<evidence type="ECO:0000256" key="4">
    <source>
        <dbReference type="ARBA" id="ARBA00022989"/>
    </source>
</evidence>
<keyword evidence="3" id="KW-0677">Repeat</keyword>
<feature type="coiled-coil region" evidence="6">
    <location>
        <begin position="179"/>
        <end position="213"/>
    </location>
</feature>
<dbReference type="OrthoDB" id="10048752at2759"/>
<dbReference type="GO" id="GO:0005737">
    <property type="term" value="C:cytoplasm"/>
    <property type="evidence" value="ECO:0007669"/>
    <property type="project" value="TreeGrafter"/>
</dbReference>
<evidence type="ECO:0000313" key="8">
    <source>
        <dbReference type="EMBL" id="CAF0831025.1"/>
    </source>
</evidence>
<keyword evidence="2" id="KW-0812">Transmembrane</keyword>
<feature type="compositionally biased region" description="Low complexity" evidence="7">
    <location>
        <begin position="557"/>
        <end position="571"/>
    </location>
</feature>
<evidence type="ECO:0000256" key="7">
    <source>
        <dbReference type="SAM" id="MobiDB-lite"/>
    </source>
</evidence>
<evidence type="ECO:0000256" key="5">
    <source>
        <dbReference type="ARBA" id="ARBA00023136"/>
    </source>
</evidence>
<evidence type="ECO:0000256" key="6">
    <source>
        <dbReference type="SAM" id="Coils"/>
    </source>
</evidence>
<proteinExistence type="predicted"/>
<keyword evidence="4" id="KW-1133">Transmembrane helix</keyword>
<evidence type="ECO:0000313" key="10">
    <source>
        <dbReference type="Proteomes" id="UP000663829"/>
    </source>
</evidence>
<reference evidence="8" key="1">
    <citation type="submission" date="2021-02" db="EMBL/GenBank/DDBJ databases">
        <authorList>
            <person name="Nowell W R."/>
        </authorList>
    </citation>
    <scope>NUCLEOTIDE SEQUENCE</scope>
</reference>
<protein>
    <submittedName>
        <fullName evidence="8">Uncharacterized protein</fullName>
    </submittedName>
</protein>
<dbReference type="EMBL" id="CAJOBC010000714">
    <property type="protein sequence ID" value="CAF3618112.1"/>
    <property type="molecule type" value="Genomic_DNA"/>
</dbReference>
<evidence type="ECO:0000256" key="3">
    <source>
        <dbReference type="ARBA" id="ARBA00022737"/>
    </source>
</evidence>
<organism evidence="8 10">
    <name type="scientific">Didymodactylos carnosus</name>
    <dbReference type="NCBI Taxonomy" id="1234261"/>
    <lineage>
        <taxon>Eukaryota</taxon>
        <taxon>Metazoa</taxon>
        <taxon>Spiralia</taxon>
        <taxon>Gnathifera</taxon>
        <taxon>Rotifera</taxon>
        <taxon>Eurotatoria</taxon>
        <taxon>Bdelloidea</taxon>
        <taxon>Philodinida</taxon>
        <taxon>Philodinidae</taxon>
        <taxon>Didymodactylos</taxon>
    </lineage>
</organism>
<dbReference type="GO" id="GO:0051015">
    <property type="term" value="F:actin filament binding"/>
    <property type="evidence" value="ECO:0007669"/>
    <property type="project" value="TreeGrafter"/>
</dbReference>
<keyword evidence="6" id="KW-0175">Coiled coil</keyword>
<dbReference type="GO" id="GO:0034993">
    <property type="term" value="C:meiotic nuclear membrane microtubule tethering complex"/>
    <property type="evidence" value="ECO:0007669"/>
    <property type="project" value="TreeGrafter"/>
</dbReference>
<comment type="subcellular location">
    <subcellularLocation>
        <location evidence="1">Membrane</location>
    </subcellularLocation>
</comment>
<name>A0A813V0R3_9BILA</name>
<feature type="coiled-coil region" evidence="6">
    <location>
        <begin position="506"/>
        <end position="533"/>
    </location>
</feature>
<keyword evidence="5" id="KW-0472">Membrane</keyword>
<dbReference type="EMBL" id="CAJNOQ010000714">
    <property type="protein sequence ID" value="CAF0831025.1"/>
    <property type="molecule type" value="Genomic_DNA"/>
</dbReference>
<dbReference type="GO" id="GO:0005640">
    <property type="term" value="C:nuclear outer membrane"/>
    <property type="evidence" value="ECO:0007669"/>
    <property type="project" value="TreeGrafter"/>
</dbReference>
<gene>
    <name evidence="8" type="ORF">GPM918_LOCUS5055</name>
    <name evidence="9" type="ORF">SRO942_LOCUS5056</name>
</gene>
<dbReference type="Proteomes" id="UP000681722">
    <property type="component" value="Unassembled WGS sequence"/>
</dbReference>
<dbReference type="InterPro" id="IPR002017">
    <property type="entry name" value="Spectrin_repeat"/>
</dbReference>
<dbReference type="SUPFAM" id="SSF46966">
    <property type="entry name" value="Spectrin repeat"/>
    <property type="match status" value="2"/>
</dbReference>
<dbReference type="Gene3D" id="1.20.58.60">
    <property type="match status" value="1"/>
</dbReference>
<evidence type="ECO:0000256" key="2">
    <source>
        <dbReference type="ARBA" id="ARBA00022692"/>
    </source>
</evidence>
<dbReference type="AlphaFoldDB" id="A0A813V0R3"/>
<feature type="non-terminal residue" evidence="8">
    <location>
        <position position="930"/>
    </location>
</feature>
<feature type="region of interest" description="Disordered" evidence="7">
    <location>
        <begin position="556"/>
        <end position="592"/>
    </location>
</feature>
<dbReference type="PANTHER" id="PTHR47535">
    <property type="entry name" value="MUSCLE-SPECIFIC PROTEIN 300 KDA, ISOFORM G"/>
    <property type="match status" value="1"/>
</dbReference>
<dbReference type="InterPro" id="IPR018159">
    <property type="entry name" value="Spectrin/alpha-actinin"/>
</dbReference>
<comment type="caution">
    <text evidence="8">The sequence shown here is derived from an EMBL/GenBank/DDBJ whole genome shotgun (WGS) entry which is preliminary data.</text>
</comment>
<evidence type="ECO:0000313" key="9">
    <source>
        <dbReference type="EMBL" id="CAF3618112.1"/>
    </source>
</evidence>
<dbReference type="Pfam" id="PF00435">
    <property type="entry name" value="Spectrin"/>
    <property type="match status" value="1"/>
</dbReference>
<dbReference type="PANTHER" id="PTHR47535:SF7">
    <property type="entry name" value="CALMIN"/>
    <property type="match status" value="1"/>
</dbReference>
<evidence type="ECO:0000256" key="1">
    <source>
        <dbReference type="ARBA" id="ARBA00004370"/>
    </source>
</evidence>
<dbReference type="SMART" id="SM00150">
    <property type="entry name" value="SPEC"/>
    <property type="match status" value="2"/>
</dbReference>
<dbReference type="InterPro" id="IPR052403">
    <property type="entry name" value="LINC-complex_assoc"/>
</dbReference>
<dbReference type="GO" id="GO:0008285">
    <property type="term" value="P:negative regulation of cell population proliferation"/>
    <property type="evidence" value="ECO:0007669"/>
    <property type="project" value="TreeGrafter"/>
</dbReference>
<dbReference type="GO" id="GO:0007097">
    <property type="term" value="P:nuclear migration"/>
    <property type="evidence" value="ECO:0007669"/>
    <property type="project" value="TreeGrafter"/>
</dbReference>
<sequence>LLLRYNEADRSIDDLTTLVKSVRTLQNTNDEENRTFDRIIQLCQEKDHELSQHRHELQRVRQLVIDMSTELHPDDSRQLMQKLNLLEIQWNDAERILITLIDSVTKKHIEYSDFHMRFNRLIDWFKYFVNEDMNHRINGLTLEASLDILKTDIKNILNEKRRHVNDLIGQAKVLQSKMSNNDQNQLNIIKQNIEQLEQVLNNAEDQVERRIKKTETTLKTLHDFETGSENLRLWLDNVETKLQQPFSLSTFNAVEVRTHEEILNTIESDIENHVTIINHILSLGQLLLNDNDIKPRNIDSLPRSMKTLETRWKSVKELVQRRKNELNNMNVSWKNVDDLLKRASKLLSDHERFIKEIKSIEHKGINGVRSEYKTLEVILIYLMNFQRTLDGDVKEIQQINEIYSEMIQNNFIDTNGEIKSKLKYMLSVHDDFQLTQDSLALWLADLDGLLTNLEHLSEAPPMEKIRQLDDMDREIQEKQSKIEYVRTCANYLLTKTVDLTINANDLTTFCEQLRDLTRRIKKLKQKLLHINERELERLQSSPLHMTSSILSTDAVMPFSSPKRFTPSPSRSRSPRRPRQPEITPKSGRYDQQEFDTSQHAQELFADFEDALLQTNGDILTKEEILRAATPVGVHVEQTPNEFSYSHLLSSSQRKVDAVQALISQIDQEIGPLIGSDLNNDPVVVDLMNRWKRIQILASDKDGRLKTNQKQWRRFKRNLENLENAAEQYTDIDGFYDLQTSLDSAMEIAEQFNDGSSESSIIEHRLNTIKDKFSFLFVKANREHRELKANLIHNEELGQTMAGILNQLEHLENVSRNLEPVDENESDLTINRTKLHRFIRILDDLRILEDKLCNLEDRSAKLLSGDQMRFVGDVKAVSDRLRSIKRIVCMQLDRLEKILAIQDGLENSEVNIRRNIITNSPLRASQQRLFH</sequence>
<dbReference type="Proteomes" id="UP000663829">
    <property type="component" value="Unassembled WGS sequence"/>
</dbReference>
<accession>A0A813V0R3</accession>
<keyword evidence="10" id="KW-1185">Reference proteome</keyword>